<protein>
    <submittedName>
        <fullName evidence="3">Sodium/hydrogen exchanger 9B1 isoform X3</fullName>
    </submittedName>
</protein>
<reference evidence="3 4" key="1">
    <citation type="submission" date="2019-08" db="EMBL/GenBank/DDBJ databases">
        <title>Whole genome of Aphis craccivora.</title>
        <authorList>
            <person name="Voronova N.V."/>
            <person name="Shulinski R.S."/>
            <person name="Bandarenka Y.V."/>
            <person name="Zhorov D.G."/>
            <person name="Warner D."/>
        </authorList>
    </citation>
    <scope>NUCLEOTIDE SEQUENCE [LARGE SCALE GENOMIC DNA]</scope>
    <source>
        <strain evidence="3">180601</strain>
        <tissue evidence="3">Whole Body</tissue>
    </source>
</reference>
<keyword evidence="2" id="KW-0732">Signal</keyword>
<keyword evidence="4" id="KW-1185">Reference proteome</keyword>
<feature type="chain" id="PRO_5026286929" evidence="2">
    <location>
        <begin position="19"/>
        <end position="82"/>
    </location>
</feature>
<feature type="signal peptide" evidence="2">
    <location>
        <begin position="1"/>
        <end position="18"/>
    </location>
</feature>
<evidence type="ECO:0000313" key="4">
    <source>
        <dbReference type="Proteomes" id="UP000478052"/>
    </source>
</evidence>
<proteinExistence type="predicted"/>
<feature type="region of interest" description="Disordered" evidence="1">
    <location>
        <begin position="32"/>
        <end position="82"/>
    </location>
</feature>
<dbReference type="Proteomes" id="UP000478052">
    <property type="component" value="Unassembled WGS sequence"/>
</dbReference>
<dbReference type="AlphaFoldDB" id="A0A6G0YDP2"/>
<comment type="caution">
    <text evidence="3">The sequence shown here is derived from an EMBL/GenBank/DDBJ whole genome shotgun (WGS) entry which is preliminary data.</text>
</comment>
<feature type="non-terminal residue" evidence="3">
    <location>
        <position position="1"/>
    </location>
</feature>
<evidence type="ECO:0000256" key="2">
    <source>
        <dbReference type="SAM" id="SignalP"/>
    </source>
</evidence>
<name>A0A6G0YDP2_APHCR</name>
<dbReference type="EMBL" id="VUJU01004651">
    <property type="protein sequence ID" value="KAF0753692.1"/>
    <property type="molecule type" value="Genomic_DNA"/>
</dbReference>
<evidence type="ECO:0000313" key="3">
    <source>
        <dbReference type="EMBL" id="KAF0753692.1"/>
    </source>
</evidence>
<gene>
    <name evidence="3" type="ORF">FWK35_00030486</name>
</gene>
<evidence type="ECO:0000256" key="1">
    <source>
        <dbReference type="SAM" id="MobiDB-lite"/>
    </source>
</evidence>
<sequence length="82" mass="8891">TIVMVCIISILLTAPAGAIIVSLSGTRLLTKDKPSNEQWRSGPRPSIRDITLNSEDEENSTSVSNDLNVQAEPPHTISCPYK</sequence>
<organism evidence="3 4">
    <name type="scientific">Aphis craccivora</name>
    <name type="common">Cowpea aphid</name>
    <dbReference type="NCBI Taxonomy" id="307492"/>
    <lineage>
        <taxon>Eukaryota</taxon>
        <taxon>Metazoa</taxon>
        <taxon>Ecdysozoa</taxon>
        <taxon>Arthropoda</taxon>
        <taxon>Hexapoda</taxon>
        <taxon>Insecta</taxon>
        <taxon>Pterygota</taxon>
        <taxon>Neoptera</taxon>
        <taxon>Paraneoptera</taxon>
        <taxon>Hemiptera</taxon>
        <taxon>Sternorrhyncha</taxon>
        <taxon>Aphidomorpha</taxon>
        <taxon>Aphidoidea</taxon>
        <taxon>Aphididae</taxon>
        <taxon>Aphidini</taxon>
        <taxon>Aphis</taxon>
        <taxon>Aphis</taxon>
    </lineage>
</organism>
<accession>A0A6G0YDP2</accession>